<sequence length="302" mass="34200">MSRLSPIPRRGSRSSMRSNTTYHSFQEVEMFEPPMSSGTSATYAMTSSKATSSTMSTEDFESTPMRRQDSGYESLPPRSSKRRASTTSSSSHSNNSTPRPRNRPAVRRSPKSGPVSHMPRSSAQQLCRTRSHTAYTQHQLSQSPVTYFYFPAMPDPAEEADETPYSHQHPHNQVRSVPTSLDYGARPIRPYSPTTPETPTSPSYPPLPPQTTHYWTSDRTRRLEYAAIDAASRGVRGWVMRHIVPDCFIPKSKKGQHLGFDDDGGSVRRYRLDLDEDDVLCHAEKNDSRKQKRWRLWGSATM</sequence>
<dbReference type="GeneID" id="41966881"/>
<feature type="compositionally biased region" description="Low complexity" evidence="1">
    <location>
        <begin position="39"/>
        <end position="57"/>
    </location>
</feature>
<keyword evidence="2" id="KW-1185">Reference proteome</keyword>
<feature type="compositionally biased region" description="Low complexity" evidence="1">
    <location>
        <begin position="85"/>
        <end position="99"/>
    </location>
</feature>
<dbReference type="Proteomes" id="UP000515153">
    <property type="component" value="Unplaced"/>
</dbReference>
<feature type="compositionally biased region" description="Polar residues" evidence="1">
    <location>
        <begin position="13"/>
        <end position="24"/>
    </location>
</feature>
<feature type="compositionally biased region" description="Low complexity" evidence="1">
    <location>
        <begin position="191"/>
        <end position="201"/>
    </location>
</feature>
<reference evidence="3" key="2">
    <citation type="submission" date="2019-10" db="EMBL/GenBank/DDBJ databases">
        <authorList>
            <consortium name="NCBI Genome Project"/>
        </authorList>
    </citation>
    <scope>NUCLEOTIDE SEQUENCE</scope>
    <source>
        <strain evidence="3">NI907</strain>
    </source>
</reference>
<organism evidence="2 3">
    <name type="scientific">Pyricularia grisea</name>
    <name type="common">Crabgrass-specific blast fungus</name>
    <name type="synonym">Magnaporthe grisea</name>
    <dbReference type="NCBI Taxonomy" id="148305"/>
    <lineage>
        <taxon>Eukaryota</taxon>
        <taxon>Fungi</taxon>
        <taxon>Dikarya</taxon>
        <taxon>Ascomycota</taxon>
        <taxon>Pezizomycotina</taxon>
        <taxon>Sordariomycetes</taxon>
        <taxon>Sordariomycetidae</taxon>
        <taxon>Magnaporthales</taxon>
        <taxon>Pyriculariaceae</taxon>
        <taxon>Pyricularia</taxon>
    </lineage>
</organism>
<feature type="region of interest" description="Disordered" evidence="1">
    <location>
        <begin position="152"/>
        <end position="212"/>
    </location>
</feature>
<dbReference type="KEGG" id="pgri:PgNI_12019"/>
<reference evidence="3" key="1">
    <citation type="journal article" date="2019" name="Mol. Biol. Evol.">
        <title>Blast fungal genomes show frequent chromosomal changes, gene gains and losses, and effector gene turnover.</title>
        <authorList>
            <person name="Gomez Luciano L.B."/>
            <person name="Jason Tsai I."/>
            <person name="Chuma I."/>
            <person name="Tosa Y."/>
            <person name="Chen Y.H."/>
            <person name="Li J.Y."/>
            <person name="Li M.Y."/>
            <person name="Jade Lu M.Y."/>
            <person name="Nakayashiki H."/>
            <person name="Li W.H."/>
        </authorList>
    </citation>
    <scope>NUCLEOTIDE SEQUENCE</scope>
    <source>
        <strain evidence="3">NI907</strain>
    </source>
</reference>
<feature type="region of interest" description="Disordered" evidence="1">
    <location>
        <begin position="1"/>
        <end position="138"/>
    </location>
</feature>
<protein>
    <submittedName>
        <fullName evidence="3">Uncharacterized protein</fullName>
    </submittedName>
</protein>
<evidence type="ECO:0000256" key="1">
    <source>
        <dbReference type="SAM" id="MobiDB-lite"/>
    </source>
</evidence>
<evidence type="ECO:0000313" key="2">
    <source>
        <dbReference type="Proteomes" id="UP000515153"/>
    </source>
</evidence>
<reference evidence="3" key="3">
    <citation type="submission" date="2025-08" db="UniProtKB">
        <authorList>
            <consortium name="RefSeq"/>
        </authorList>
    </citation>
    <scope>IDENTIFICATION</scope>
    <source>
        <strain evidence="3">NI907</strain>
    </source>
</reference>
<dbReference type="RefSeq" id="XP_030977194.1">
    <property type="nucleotide sequence ID" value="XM_031131976.1"/>
</dbReference>
<feature type="compositionally biased region" description="Polar residues" evidence="1">
    <location>
        <begin position="119"/>
        <end position="138"/>
    </location>
</feature>
<accession>A0A6P8AQN3</accession>
<dbReference type="OrthoDB" id="5366332at2759"/>
<proteinExistence type="predicted"/>
<feature type="compositionally biased region" description="Basic residues" evidence="1">
    <location>
        <begin position="100"/>
        <end position="110"/>
    </location>
</feature>
<evidence type="ECO:0000313" key="3">
    <source>
        <dbReference type="RefSeq" id="XP_030977194.1"/>
    </source>
</evidence>
<dbReference type="AlphaFoldDB" id="A0A6P8AQN3"/>
<name>A0A6P8AQN3_PYRGI</name>
<gene>
    <name evidence="3" type="ORF">PgNI_12019</name>
</gene>